<reference evidence="2 3" key="1">
    <citation type="submission" date="2024-11" db="EMBL/GenBank/DDBJ databases">
        <title>A near-complete genome assembly of Cinchona calisaya.</title>
        <authorList>
            <person name="Lian D.C."/>
            <person name="Zhao X.W."/>
            <person name="Wei L."/>
        </authorList>
    </citation>
    <scope>NUCLEOTIDE SEQUENCE [LARGE SCALE GENOMIC DNA]</scope>
    <source>
        <tissue evidence="2">Nenye</tissue>
    </source>
</reference>
<keyword evidence="3" id="KW-1185">Reference proteome</keyword>
<dbReference type="Proteomes" id="UP001630127">
    <property type="component" value="Unassembled WGS sequence"/>
</dbReference>
<evidence type="ECO:0000313" key="3">
    <source>
        <dbReference type="Proteomes" id="UP001630127"/>
    </source>
</evidence>
<protein>
    <submittedName>
        <fullName evidence="2">Uncharacterized protein</fullName>
    </submittedName>
</protein>
<name>A0ABD2XVH4_9GENT</name>
<organism evidence="2 3">
    <name type="scientific">Cinchona calisaya</name>
    <dbReference type="NCBI Taxonomy" id="153742"/>
    <lineage>
        <taxon>Eukaryota</taxon>
        <taxon>Viridiplantae</taxon>
        <taxon>Streptophyta</taxon>
        <taxon>Embryophyta</taxon>
        <taxon>Tracheophyta</taxon>
        <taxon>Spermatophyta</taxon>
        <taxon>Magnoliopsida</taxon>
        <taxon>eudicotyledons</taxon>
        <taxon>Gunneridae</taxon>
        <taxon>Pentapetalae</taxon>
        <taxon>asterids</taxon>
        <taxon>lamiids</taxon>
        <taxon>Gentianales</taxon>
        <taxon>Rubiaceae</taxon>
        <taxon>Cinchonoideae</taxon>
        <taxon>Cinchoneae</taxon>
        <taxon>Cinchona</taxon>
    </lineage>
</organism>
<gene>
    <name evidence="2" type="ORF">ACH5RR_040262</name>
</gene>
<dbReference type="EMBL" id="JBJUIK010000017">
    <property type="protein sequence ID" value="KAL3497530.1"/>
    <property type="molecule type" value="Genomic_DNA"/>
</dbReference>
<keyword evidence="1" id="KW-0472">Membrane</keyword>
<feature type="transmembrane region" description="Helical" evidence="1">
    <location>
        <begin position="7"/>
        <end position="33"/>
    </location>
</feature>
<sequence>MYLKQSAAYLLAHGGGFMLLSAVLLLAGVLLVTIDALMESMLKKFFNILGSDYGGWLLVLQLLLALGCIMSTMYSKYGRYSF</sequence>
<proteinExistence type="predicted"/>
<evidence type="ECO:0000256" key="1">
    <source>
        <dbReference type="SAM" id="Phobius"/>
    </source>
</evidence>
<dbReference type="AlphaFoldDB" id="A0ABD2XVH4"/>
<evidence type="ECO:0000313" key="2">
    <source>
        <dbReference type="EMBL" id="KAL3497530.1"/>
    </source>
</evidence>
<keyword evidence="1" id="KW-0812">Transmembrane</keyword>
<keyword evidence="1" id="KW-1133">Transmembrane helix</keyword>
<comment type="caution">
    <text evidence="2">The sequence shown here is derived from an EMBL/GenBank/DDBJ whole genome shotgun (WGS) entry which is preliminary data.</text>
</comment>
<feature type="transmembrane region" description="Helical" evidence="1">
    <location>
        <begin position="53"/>
        <end position="74"/>
    </location>
</feature>
<accession>A0ABD2XVH4</accession>